<dbReference type="AlphaFoldDB" id="A0A9Q9IIE3"/>
<reference evidence="1" key="1">
    <citation type="submission" date="2021-04" db="EMBL/GenBank/DDBJ databases">
        <title>Dactylosporangium aurantiacum NRRL B-8018 full assembly.</title>
        <authorList>
            <person name="Hartkoorn R.C."/>
            <person name="Beaudoing E."/>
            <person name="Hot D."/>
        </authorList>
    </citation>
    <scope>NUCLEOTIDE SEQUENCE</scope>
    <source>
        <strain evidence="1">NRRL B-8018</strain>
    </source>
</reference>
<protein>
    <submittedName>
        <fullName evidence="1">Uncharacterized protein</fullName>
    </submittedName>
</protein>
<keyword evidence="2" id="KW-1185">Reference proteome</keyword>
<proteinExistence type="predicted"/>
<dbReference type="RefSeq" id="WP_156089576.1">
    <property type="nucleotide sequence ID" value="NZ_CP073767.1"/>
</dbReference>
<sequence>MIRQQLHLASRAVEAGDGQIGVAQRGQGNGFGVDWVGLATLLSGASRRRHQPGMHAHD</sequence>
<evidence type="ECO:0000313" key="2">
    <source>
        <dbReference type="Proteomes" id="UP001058003"/>
    </source>
</evidence>
<gene>
    <name evidence="1" type="ORF">Daura_51425</name>
</gene>
<evidence type="ECO:0000313" key="1">
    <source>
        <dbReference type="EMBL" id="UWZ54725.1"/>
    </source>
</evidence>
<accession>A0A9Q9IIE3</accession>
<name>A0A9Q9IIE3_9ACTN</name>
<dbReference type="Proteomes" id="UP001058003">
    <property type="component" value="Chromosome"/>
</dbReference>
<dbReference type="EMBL" id="CP073767">
    <property type="protein sequence ID" value="UWZ54725.1"/>
    <property type="molecule type" value="Genomic_DNA"/>
</dbReference>
<dbReference type="KEGG" id="daur:Daura_51425"/>
<organism evidence="1 2">
    <name type="scientific">Dactylosporangium aurantiacum</name>
    <dbReference type="NCBI Taxonomy" id="35754"/>
    <lineage>
        <taxon>Bacteria</taxon>
        <taxon>Bacillati</taxon>
        <taxon>Actinomycetota</taxon>
        <taxon>Actinomycetes</taxon>
        <taxon>Micromonosporales</taxon>
        <taxon>Micromonosporaceae</taxon>
        <taxon>Dactylosporangium</taxon>
    </lineage>
</organism>